<dbReference type="Proteomes" id="UP001154282">
    <property type="component" value="Unassembled WGS sequence"/>
</dbReference>
<dbReference type="EMBL" id="CAMGYJ010000011">
    <property type="protein sequence ID" value="CAI0625975.1"/>
    <property type="molecule type" value="Genomic_DNA"/>
</dbReference>
<evidence type="ECO:0000256" key="1">
    <source>
        <dbReference type="SAM" id="MobiDB-lite"/>
    </source>
</evidence>
<comment type="caution">
    <text evidence="2">The sequence shown here is derived from an EMBL/GenBank/DDBJ whole genome shotgun (WGS) entry which is preliminary data.</text>
</comment>
<proteinExistence type="predicted"/>
<organism evidence="2 3">
    <name type="scientific">Linum tenue</name>
    <dbReference type="NCBI Taxonomy" id="586396"/>
    <lineage>
        <taxon>Eukaryota</taxon>
        <taxon>Viridiplantae</taxon>
        <taxon>Streptophyta</taxon>
        <taxon>Embryophyta</taxon>
        <taxon>Tracheophyta</taxon>
        <taxon>Spermatophyta</taxon>
        <taxon>Magnoliopsida</taxon>
        <taxon>eudicotyledons</taxon>
        <taxon>Gunneridae</taxon>
        <taxon>Pentapetalae</taxon>
        <taxon>rosids</taxon>
        <taxon>fabids</taxon>
        <taxon>Malpighiales</taxon>
        <taxon>Linaceae</taxon>
        <taxon>Linum</taxon>
    </lineage>
</organism>
<evidence type="ECO:0000313" key="2">
    <source>
        <dbReference type="EMBL" id="CAI0625975.1"/>
    </source>
</evidence>
<evidence type="ECO:0000313" key="3">
    <source>
        <dbReference type="Proteomes" id="UP001154282"/>
    </source>
</evidence>
<feature type="compositionally biased region" description="Polar residues" evidence="1">
    <location>
        <begin position="51"/>
        <end position="67"/>
    </location>
</feature>
<name>A0AAV0S0A7_9ROSI</name>
<protein>
    <submittedName>
        <fullName evidence="2">Uncharacterized protein</fullName>
    </submittedName>
</protein>
<feature type="region of interest" description="Disordered" evidence="1">
    <location>
        <begin position="32"/>
        <end position="83"/>
    </location>
</feature>
<reference evidence="2" key="1">
    <citation type="submission" date="2022-08" db="EMBL/GenBank/DDBJ databases">
        <authorList>
            <person name="Gutierrez-Valencia J."/>
        </authorList>
    </citation>
    <scope>NUCLEOTIDE SEQUENCE</scope>
</reference>
<sequence>MKKENPDKPNLNSLFLLFLPSDPISDLLSFSSRPKHHLSSSLSRRVEGPTTGRSTATVTRWSPAKTTTKWERKEEMEQAPTFHSRHRRHIVSWGF</sequence>
<gene>
    <name evidence="2" type="ORF">LITE_LOCUS50665</name>
</gene>
<accession>A0AAV0S0A7</accession>
<dbReference type="AlphaFoldDB" id="A0AAV0S0A7"/>
<keyword evidence="3" id="KW-1185">Reference proteome</keyword>